<dbReference type="Proteomes" id="UP000789525">
    <property type="component" value="Unassembled WGS sequence"/>
</dbReference>
<reference evidence="1" key="1">
    <citation type="submission" date="2021-06" db="EMBL/GenBank/DDBJ databases">
        <authorList>
            <person name="Kallberg Y."/>
            <person name="Tangrot J."/>
            <person name="Rosling A."/>
        </authorList>
    </citation>
    <scope>NUCLEOTIDE SEQUENCE</scope>
    <source>
        <strain evidence="1">CL356</strain>
    </source>
</reference>
<name>A0ACA9JZ65_9GLOM</name>
<evidence type="ECO:0000313" key="2">
    <source>
        <dbReference type="Proteomes" id="UP000789525"/>
    </source>
</evidence>
<gene>
    <name evidence="1" type="ORF">ACOLOM_LOCUS250</name>
</gene>
<organism evidence="1 2">
    <name type="scientific">Acaulospora colombiana</name>
    <dbReference type="NCBI Taxonomy" id="27376"/>
    <lineage>
        <taxon>Eukaryota</taxon>
        <taxon>Fungi</taxon>
        <taxon>Fungi incertae sedis</taxon>
        <taxon>Mucoromycota</taxon>
        <taxon>Glomeromycotina</taxon>
        <taxon>Glomeromycetes</taxon>
        <taxon>Diversisporales</taxon>
        <taxon>Acaulosporaceae</taxon>
        <taxon>Acaulospora</taxon>
    </lineage>
</organism>
<comment type="caution">
    <text evidence="1">The sequence shown here is derived from an EMBL/GenBank/DDBJ whole genome shotgun (WGS) entry which is preliminary data.</text>
</comment>
<protein>
    <submittedName>
        <fullName evidence="1">1651_t:CDS:1</fullName>
    </submittedName>
</protein>
<proteinExistence type="predicted"/>
<sequence>MPIHEKDEVNREANCSREDEKAISIDCPRKTHQKRNHSNSSELHVKKVKRIKKEIPECDKATEENLEVGIMKYETTNSNDSRPRKKPNPWTPLEDKLLLECLHDLAGEGKWKRIADAMNNGRNADNCRHRFNTLKNIVAKGGPLG</sequence>
<dbReference type="EMBL" id="CAJVPT010000248">
    <property type="protein sequence ID" value="CAG8441362.1"/>
    <property type="molecule type" value="Genomic_DNA"/>
</dbReference>
<evidence type="ECO:0000313" key="1">
    <source>
        <dbReference type="EMBL" id="CAG8441362.1"/>
    </source>
</evidence>
<keyword evidence="2" id="KW-1185">Reference proteome</keyword>
<accession>A0ACA9JZ65</accession>